<evidence type="ECO:0000313" key="3">
    <source>
        <dbReference type="Proteomes" id="UP001157733"/>
    </source>
</evidence>
<gene>
    <name evidence="2" type="ORF">NSPWAT_1985</name>
</gene>
<name>A0ABN8W5B6_9BACT</name>
<protein>
    <submittedName>
        <fullName evidence="2">Alginate_exp domain-containing protein</fullName>
    </submittedName>
</protein>
<evidence type="ECO:0000313" key="2">
    <source>
        <dbReference type="EMBL" id="CAI2718841.1"/>
    </source>
</evidence>
<feature type="domain" description="Alginate export" evidence="1">
    <location>
        <begin position="69"/>
        <end position="450"/>
    </location>
</feature>
<keyword evidence="3" id="KW-1185">Reference proteome</keyword>
<dbReference type="RefSeq" id="WP_282011713.1">
    <property type="nucleotide sequence ID" value="NZ_OX336137.1"/>
</dbReference>
<proteinExistence type="predicted"/>
<dbReference type="Proteomes" id="UP001157733">
    <property type="component" value="Chromosome"/>
</dbReference>
<dbReference type="EMBL" id="OX336137">
    <property type="protein sequence ID" value="CAI2718841.1"/>
    <property type="molecule type" value="Genomic_DNA"/>
</dbReference>
<dbReference type="Pfam" id="PF13372">
    <property type="entry name" value="Alginate_exp"/>
    <property type="match status" value="1"/>
</dbReference>
<dbReference type="InterPro" id="IPR025388">
    <property type="entry name" value="Alginate_export_dom"/>
</dbReference>
<sequence length="468" mass="53896">MRQSICIYLILAAVFLTGTPLWVSAKADRPSYNQSRYEEDYSFLRDASRRTDYLDSLKFIPADERGEIYFSIGGETRQHFEYIDNENWGARSQDDNGWYLQRYLLHTDFHVRDRFRLFFQLQTGTESGRAGGPRGVDEDRMDVNQLFADFKISGGGSSDFTLRFGRQEIVFGARRFFNYRERPNLRLSHDAAMLTWQDAATTVTGFVARPVQISRDFFDNNSGNEQSWWGLYGVHKTGWSVFPNFDLYYVGLNHEAHAFDQGVANETRHTLGTRLWGEEGALDYDVEFVYQFGTFGDSQIRAWAVASDTGYTVPLAGERSARLSVRADVYSGDNNRNDGDLNAFNPMFPKGKHISQSAPVGLINTYQLQPRITLKWDRHWSATASAMFVWRESLNDGVYSIGNGLLRTGQQNRSRYVGTQQEVEVKYQFDRHLDIKAIYNYFESGSFIEQGPFGKDIVYWSGMLTYRF</sequence>
<organism evidence="2 3">
    <name type="scientific">Nitrospina watsonii</name>
    <dbReference type="NCBI Taxonomy" id="1323948"/>
    <lineage>
        <taxon>Bacteria</taxon>
        <taxon>Pseudomonadati</taxon>
        <taxon>Nitrospinota/Tectimicrobiota group</taxon>
        <taxon>Nitrospinota</taxon>
        <taxon>Nitrospinia</taxon>
        <taxon>Nitrospinales</taxon>
        <taxon>Nitrospinaceae</taxon>
        <taxon>Nitrospina</taxon>
    </lineage>
</organism>
<reference evidence="2 3" key="1">
    <citation type="submission" date="2022-09" db="EMBL/GenBank/DDBJ databases">
        <authorList>
            <person name="Kop L."/>
        </authorList>
    </citation>
    <scope>NUCLEOTIDE SEQUENCE [LARGE SCALE GENOMIC DNA]</scope>
    <source>
        <strain evidence="2 3">347</strain>
    </source>
</reference>
<evidence type="ECO:0000259" key="1">
    <source>
        <dbReference type="Pfam" id="PF13372"/>
    </source>
</evidence>
<accession>A0ABN8W5B6</accession>